<name>A0A1N7EK01_9EURY</name>
<reference evidence="4" key="1">
    <citation type="submission" date="2017-01" db="EMBL/GenBank/DDBJ databases">
        <authorList>
            <person name="Varghese N."/>
            <person name="Submissions S."/>
        </authorList>
    </citation>
    <scope>NUCLEOTIDE SEQUENCE [LARGE SCALE GENOMIC DNA]</scope>
    <source>
        <strain evidence="4">type strain: HArc-</strain>
    </source>
</reference>
<dbReference type="EMBL" id="FTNR01000004">
    <property type="protein sequence ID" value="SIR88421.1"/>
    <property type="molecule type" value="Genomic_DNA"/>
</dbReference>
<proteinExistence type="predicted"/>
<dbReference type="STRING" id="308853.SAMN05421752_104180"/>
<evidence type="ECO:0000313" key="4">
    <source>
        <dbReference type="Proteomes" id="UP000185936"/>
    </source>
</evidence>
<feature type="domain" description="C2H2-type" evidence="2">
    <location>
        <begin position="16"/>
        <end position="37"/>
    </location>
</feature>
<evidence type="ECO:0000259" key="2">
    <source>
        <dbReference type="PROSITE" id="PS00028"/>
    </source>
</evidence>
<evidence type="ECO:0000313" key="3">
    <source>
        <dbReference type="EMBL" id="SIR88421.1"/>
    </source>
</evidence>
<sequence length="75" mass="8608">MVTRDGEGRMNNQHSCPLCTETYDKRTSLHVHLEVEHRKSEIVSEFIELHDTGFDSSINDEPRVVRTEPPMPSAD</sequence>
<protein>
    <recommendedName>
        <fullName evidence="2">C2H2-type domain-containing protein</fullName>
    </recommendedName>
</protein>
<dbReference type="Proteomes" id="UP000185936">
    <property type="component" value="Unassembled WGS sequence"/>
</dbReference>
<dbReference type="PROSITE" id="PS00028">
    <property type="entry name" value="ZINC_FINGER_C2H2_1"/>
    <property type="match status" value="1"/>
</dbReference>
<dbReference type="AlphaFoldDB" id="A0A1N7EK01"/>
<dbReference type="InterPro" id="IPR013087">
    <property type="entry name" value="Znf_C2H2_type"/>
</dbReference>
<accession>A0A1N7EK01</accession>
<keyword evidence="4" id="KW-1185">Reference proteome</keyword>
<feature type="region of interest" description="Disordered" evidence="1">
    <location>
        <begin position="53"/>
        <end position="75"/>
    </location>
</feature>
<gene>
    <name evidence="3" type="ORF">SAMN05421752_104180</name>
</gene>
<evidence type="ECO:0000256" key="1">
    <source>
        <dbReference type="SAM" id="MobiDB-lite"/>
    </source>
</evidence>
<organism evidence="3 4">
    <name type="scientific">Natronorubrum thiooxidans</name>
    <dbReference type="NCBI Taxonomy" id="308853"/>
    <lineage>
        <taxon>Archaea</taxon>
        <taxon>Methanobacteriati</taxon>
        <taxon>Methanobacteriota</taxon>
        <taxon>Stenosarchaea group</taxon>
        <taxon>Halobacteria</taxon>
        <taxon>Halobacteriales</taxon>
        <taxon>Natrialbaceae</taxon>
        <taxon>Natronorubrum</taxon>
    </lineage>
</organism>